<proteinExistence type="predicted"/>
<protein>
    <submittedName>
        <fullName evidence="1">Uncharacterized protein</fullName>
    </submittedName>
</protein>
<evidence type="ECO:0000313" key="1">
    <source>
        <dbReference type="EMBL" id="KNE88030.1"/>
    </source>
</evidence>
<gene>
    <name evidence="1" type="ORF">PSTG_18575</name>
</gene>
<dbReference type="AlphaFoldDB" id="A0A0L0UM50"/>
<keyword evidence="2" id="KW-1185">Reference proteome</keyword>
<comment type="caution">
    <text evidence="1">The sequence shown here is derived from an EMBL/GenBank/DDBJ whole genome shotgun (WGS) entry which is preliminary data.</text>
</comment>
<evidence type="ECO:0000313" key="2">
    <source>
        <dbReference type="Proteomes" id="UP000054564"/>
    </source>
</evidence>
<accession>A0A0L0UM50</accession>
<sequence length="205" mass="23404">IIEIIENENNLEIDVNNTDSEIIDNIEIHNLDEELDTFNEEIINERIEIKPISSDILNKSLRLINLEEFENSPTTGTIRQGLRSNRNTIHTEYIQPKRIVKAKKMTGGTDMKPISALDAIKLIPNYSGQSEIYPFLNACEVIISTVDSEQHPFMLKMIAATKLSDRAFNVTRYKEIIEWGDVKKILLDAFETPYGAANLQIELNI</sequence>
<dbReference type="Proteomes" id="UP000054564">
    <property type="component" value="Unassembled WGS sequence"/>
</dbReference>
<dbReference type="EMBL" id="AJIL01003365">
    <property type="protein sequence ID" value="KNE88030.1"/>
    <property type="molecule type" value="Genomic_DNA"/>
</dbReference>
<feature type="non-terminal residue" evidence="1">
    <location>
        <position position="1"/>
    </location>
</feature>
<organism evidence="1 2">
    <name type="scientific">Puccinia striiformis f. sp. tritici PST-78</name>
    <dbReference type="NCBI Taxonomy" id="1165861"/>
    <lineage>
        <taxon>Eukaryota</taxon>
        <taxon>Fungi</taxon>
        <taxon>Dikarya</taxon>
        <taxon>Basidiomycota</taxon>
        <taxon>Pucciniomycotina</taxon>
        <taxon>Pucciniomycetes</taxon>
        <taxon>Pucciniales</taxon>
        <taxon>Pucciniaceae</taxon>
        <taxon>Puccinia</taxon>
    </lineage>
</organism>
<feature type="non-terminal residue" evidence="1">
    <location>
        <position position="205"/>
    </location>
</feature>
<name>A0A0L0UM50_9BASI</name>
<reference evidence="2" key="1">
    <citation type="submission" date="2014-03" db="EMBL/GenBank/DDBJ databases">
        <title>The Genome Sequence of Puccinia striiformis f. sp. tritici PST-78.</title>
        <authorList>
            <consortium name="The Broad Institute Genome Sequencing Platform"/>
            <person name="Cuomo C."/>
            <person name="Hulbert S."/>
            <person name="Chen X."/>
            <person name="Walker B."/>
            <person name="Young S.K."/>
            <person name="Zeng Q."/>
            <person name="Gargeya S."/>
            <person name="Fitzgerald M."/>
            <person name="Haas B."/>
            <person name="Abouelleil A."/>
            <person name="Alvarado L."/>
            <person name="Arachchi H.M."/>
            <person name="Berlin A.M."/>
            <person name="Chapman S.B."/>
            <person name="Goldberg J."/>
            <person name="Griggs A."/>
            <person name="Gujja S."/>
            <person name="Hansen M."/>
            <person name="Howarth C."/>
            <person name="Imamovic A."/>
            <person name="Larimer J."/>
            <person name="McCowan C."/>
            <person name="Montmayeur A."/>
            <person name="Murphy C."/>
            <person name="Neiman D."/>
            <person name="Pearson M."/>
            <person name="Priest M."/>
            <person name="Roberts A."/>
            <person name="Saif S."/>
            <person name="Shea T."/>
            <person name="Sisk P."/>
            <person name="Sykes S."/>
            <person name="Wortman J."/>
            <person name="Nusbaum C."/>
            <person name="Birren B."/>
        </authorList>
    </citation>
    <scope>NUCLEOTIDE SEQUENCE [LARGE SCALE GENOMIC DNA]</scope>
    <source>
        <strain evidence="2">race PST-78</strain>
    </source>
</reference>